<dbReference type="InterPro" id="IPR011875">
    <property type="entry name" value="M1P_synthase"/>
</dbReference>
<dbReference type="Proteomes" id="UP000646749">
    <property type="component" value="Unassembled WGS sequence"/>
</dbReference>
<evidence type="ECO:0000256" key="2">
    <source>
        <dbReference type="ARBA" id="ARBA00022679"/>
    </source>
</evidence>
<keyword evidence="6" id="KW-1185">Reference proteome</keyword>
<dbReference type="InterPro" id="IPR001296">
    <property type="entry name" value="Glyco_trans_1"/>
</dbReference>
<proteinExistence type="predicted"/>
<dbReference type="CDD" id="cd03801">
    <property type="entry name" value="GT4_PimA-like"/>
    <property type="match status" value="1"/>
</dbReference>
<evidence type="ECO:0000313" key="6">
    <source>
        <dbReference type="Proteomes" id="UP000646749"/>
    </source>
</evidence>
<evidence type="ECO:0000259" key="4">
    <source>
        <dbReference type="Pfam" id="PF13439"/>
    </source>
</evidence>
<keyword evidence="1" id="KW-0328">Glycosyltransferase</keyword>
<dbReference type="NCBIfam" id="TIGR02149">
    <property type="entry name" value="glgA_Coryne"/>
    <property type="match status" value="1"/>
</dbReference>
<dbReference type="PANTHER" id="PTHR12526:SF590">
    <property type="entry name" value="ALPHA-MALTOSE-1-PHOSPHATE SYNTHASE"/>
    <property type="match status" value="1"/>
</dbReference>
<name>A0ABQ4EAI2_9ACTN</name>
<accession>A0ABQ4EAI2</accession>
<protein>
    <submittedName>
        <fullName evidence="5">Glycogen synthase</fullName>
    </submittedName>
</protein>
<feature type="domain" description="Glycosyltransferase subfamily 4-like N-terminal" evidence="4">
    <location>
        <begin position="25"/>
        <end position="192"/>
    </location>
</feature>
<dbReference type="PANTHER" id="PTHR12526">
    <property type="entry name" value="GLYCOSYLTRANSFERASE"/>
    <property type="match status" value="1"/>
</dbReference>
<gene>
    <name evidence="5" type="ORF">Pen02_66060</name>
</gene>
<comment type="caution">
    <text evidence="5">The sequence shown here is derived from an EMBL/GenBank/DDBJ whole genome shotgun (WGS) entry which is preliminary data.</text>
</comment>
<dbReference type="Pfam" id="PF13439">
    <property type="entry name" value="Glyco_transf_4"/>
    <property type="match status" value="1"/>
</dbReference>
<organism evidence="5 6">
    <name type="scientific">Plantactinospora endophytica</name>
    <dbReference type="NCBI Taxonomy" id="673535"/>
    <lineage>
        <taxon>Bacteria</taxon>
        <taxon>Bacillati</taxon>
        <taxon>Actinomycetota</taxon>
        <taxon>Actinomycetes</taxon>
        <taxon>Micromonosporales</taxon>
        <taxon>Micromonosporaceae</taxon>
        <taxon>Plantactinospora</taxon>
    </lineage>
</organism>
<keyword evidence="2" id="KW-0808">Transferase</keyword>
<dbReference type="Pfam" id="PF00534">
    <property type="entry name" value="Glycos_transf_1"/>
    <property type="match status" value="1"/>
</dbReference>
<dbReference type="Gene3D" id="3.40.50.2000">
    <property type="entry name" value="Glycogen Phosphorylase B"/>
    <property type="match status" value="2"/>
</dbReference>
<reference evidence="5 6" key="1">
    <citation type="submission" date="2021-01" db="EMBL/GenBank/DDBJ databases">
        <title>Whole genome shotgun sequence of Plantactinospora endophytica NBRC 110450.</title>
        <authorList>
            <person name="Komaki H."/>
            <person name="Tamura T."/>
        </authorList>
    </citation>
    <scope>NUCLEOTIDE SEQUENCE [LARGE SCALE GENOMIC DNA]</scope>
    <source>
        <strain evidence="5 6">NBRC 110450</strain>
    </source>
</reference>
<feature type="domain" description="Glycosyl transferase family 1" evidence="3">
    <location>
        <begin position="206"/>
        <end position="384"/>
    </location>
</feature>
<sequence length="410" mass="43953">MSESVPDDRRLRVDLLTREYPPEVYGGAGVHVEYLARELRSRADTRVHCFGAPRQPPYAEPGVTAYPEPAELAHANAALRTMGVDLAMAAGTAGTDVVHSHTWYANLAGHVAKLLHGVPHVVTVHSLEPLRPWKAEQLGGGYALSSWCERTALEAADAVIAVSAGMMRDLLAAYPAVSPERVRVVHNGIDTHQYSPDSGTDVLDRLGIDPARPSVTYVGRITRQKGLPYLLRAARRLPPEAQLVLLAGAPDTAEIAAEVEELVTELRGSREGVVWVAEMLPKPEVIQILSHSTVFVCPSVYEPMGIVNLEAMACETAVVATATGGIPEVVADGSTGLLVPISQAGDGTGTPLDPERFVADLADAITELLDDPRRAVELGRAGRRRAVEHFSWDTIAAQTLAVYRSTLTTA</sequence>
<evidence type="ECO:0000313" key="5">
    <source>
        <dbReference type="EMBL" id="GIG91670.1"/>
    </source>
</evidence>
<evidence type="ECO:0000259" key="3">
    <source>
        <dbReference type="Pfam" id="PF00534"/>
    </source>
</evidence>
<evidence type="ECO:0000256" key="1">
    <source>
        <dbReference type="ARBA" id="ARBA00022676"/>
    </source>
</evidence>
<dbReference type="SUPFAM" id="SSF53756">
    <property type="entry name" value="UDP-Glycosyltransferase/glycogen phosphorylase"/>
    <property type="match status" value="1"/>
</dbReference>
<dbReference type="RefSeq" id="WP_239141683.1">
    <property type="nucleotide sequence ID" value="NZ_BONW01000039.1"/>
</dbReference>
<dbReference type="EMBL" id="BONW01000039">
    <property type="protein sequence ID" value="GIG91670.1"/>
    <property type="molecule type" value="Genomic_DNA"/>
</dbReference>
<dbReference type="InterPro" id="IPR028098">
    <property type="entry name" value="Glyco_trans_4-like_N"/>
</dbReference>